<accession>A0A179DR99</accession>
<keyword evidence="2" id="KW-1185">Reference proteome</keyword>
<sequence length="72" mass="8150">MRKLSISENQMEQVEENLLSVLKSIDKANAVIWDANEFLNDAQHLSKLKGEVKKILNAHYDLSARRKLGVSA</sequence>
<evidence type="ECO:0000313" key="1">
    <source>
        <dbReference type="EMBL" id="OAQ43531.1"/>
    </source>
</evidence>
<name>A0A179DR99_9SPHI</name>
<dbReference type="STRING" id="1826909.A5893_17090"/>
<gene>
    <name evidence="1" type="ORF">A5893_17090</name>
</gene>
<dbReference type="EMBL" id="LWHJ01000002">
    <property type="protein sequence ID" value="OAQ43531.1"/>
    <property type="molecule type" value="Genomic_DNA"/>
</dbReference>
<reference evidence="1 2" key="1">
    <citation type="submission" date="2016-04" db="EMBL/GenBank/DDBJ databases">
        <authorList>
            <person name="Evans L.H."/>
            <person name="Alamgir A."/>
            <person name="Owens N."/>
            <person name="Weber N.D."/>
            <person name="Virtaneva K."/>
            <person name="Barbian K."/>
            <person name="Babar A."/>
            <person name="Rosenke K."/>
        </authorList>
    </citation>
    <scope>NUCLEOTIDE SEQUENCE [LARGE SCALE GENOMIC DNA]</scope>
    <source>
        <strain evidence="1 2">CCM 8644</strain>
    </source>
</reference>
<dbReference type="RefSeq" id="WP_068820519.1">
    <property type="nucleotide sequence ID" value="NZ_LWHJ01000002.1"/>
</dbReference>
<dbReference type="Proteomes" id="UP000078459">
    <property type="component" value="Unassembled WGS sequence"/>
</dbReference>
<proteinExistence type="predicted"/>
<evidence type="ECO:0000313" key="2">
    <source>
        <dbReference type="Proteomes" id="UP000078459"/>
    </source>
</evidence>
<protein>
    <submittedName>
        <fullName evidence="1">Uncharacterized protein</fullName>
    </submittedName>
</protein>
<organism evidence="1 2">
    <name type="scientific">Pedobacter psychrophilus</name>
    <dbReference type="NCBI Taxonomy" id="1826909"/>
    <lineage>
        <taxon>Bacteria</taxon>
        <taxon>Pseudomonadati</taxon>
        <taxon>Bacteroidota</taxon>
        <taxon>Sphingobacteriia</taxon>
        <taxon>Sphingobacteriales</taxon>
        <taxon>Sphingobacteriaceae</taxon>
        <taxon>Pedobacter</taxon>
    </lineage>
</organism>
<comment type="caution">
    <text evidence="1">The sequence shown here is derived from an EMBL/GenBank/DDBJ whole genome shotgun (WGS) entry which is preliminary data.</text>
</comment>
<dbReference type="AlphaFoldDB" id="A0A179DR99"/>
<reference evidence="1 2" key="2">
    <citation type="submission" date="2016-06" db="EMBL/GenBank/DDBJ databases">
        <title>Pedobacter psychrophilus sp. nov., isolated from Antarctic fragmentary rock.</title>
        <authorList>
            <person name="Svec P."/>
        </authorList>
    </citation>
    <scope>NUCLEOTIDE SEQUENCE [LARGE SCALE GENOMIC DNA]</scope>
    <source>
        <strain evidence="1 2">CCM 8644</strain>
    </source>
</reference>